<comment type="caution">
    <text evidence="8">The sequence shown here is derived from an EMBL/GenBank/DDBJ whole genome shotgun (WGS) entry which is preliminary data.</text>
</comment>
<comment type="subcellular location">
    <subcellularLocation>
        <location evidence="1">Cell membrane</location>
        <topology evidence="1">Multi-pass membrane protein</topology>
    </subcellularLocation>
</comment>
<feature type="transmembrane region" description="Helical" evidence="7">
    <location>
        <begin position="218"/>
        <end position="243"/>
    </location>
</feature>
<dbReference type="SUPFAM" id="SSF103473">
    <property type="entry name" value="MFS general substrate transporter"/>
    <property type="match status" value="1"/>
</dbReference>
<feature type="region of interest" description="Disordered" evidence="6">
    <location>
        <begin position="448"/>
        <end position="498"/>
    </location>
</feature>
<keyword evidence="3 7" id="KW-0812">Transmembrane</keyword>
<dbReference type="EMBL" id="BOOY01000036">
    <property type="protein sequence ID" value="GIJ05926.1"/>
    <property type="molecule type" value="Genomic_DNA"/>
</dbReference>
<feature type="transmembrane region" description="Helical" evidence="7">
    <location>
        <begin position="54"/>
        <end position="76"/>
    </location>
</feature>
<protein>
    <submittedName>
        <fullName evidence="8">MFS transporter</fullName>
    </submittedName>
</protein>
<dbReference type="Proteomes" id="UP000652013">
    <property type="component" value="Unassembled WGS sequence"/>
</dbReference>
<evidence type="ECO:0000256" key="5">
    <source>
        <dbReference type="ARBA" id="ARBA00023136"/>
    </source>
</evidence>
<dbReference type="Gene3D" id="1.20.1250.20">
    <property type="entry name" value="MFS general substrate transporter like domains"/>
    <property type="match status" value="1"/>
</dbReference>
<evidence type="ECO:0000256" key="6">
    <source>
        <dbReference type="SAM" id="MobiDB-lite"/>
    </source>
</evidence>
<dbReference type="CDD" id="cd06173">
    <property type="entry name" value="MFS_MefA_like"/>
    <property type="match status" value="1"/>
</dbReference>
<dbReference type="InterPro" id="IPR011701">
    <property type="entry name" value="MFS"/>
</dbReference>
<sequence>MSDDEIVRPPTTFRSLFAVREFRFLYAATALSLVGDYLARAAITLLVYQETDSVALSAASFAISYLPWILGGPLLATMAERYPYRRVMVACDLLRMVLIGAVALPGMPVAGMLALIFVAMLATPPTQAARSALLPLVLRRDQLVTGLAVNTATVQVAQVVGYPAGAALAALLDPRVALVVNAGTFAASALLITAGLRRRPAVVTADARRNLLRETADGFQLVFGAPVLRSIATLVFCLVLFAIVPEGLAAAWAREAGGVSPGVAQGLIMAAGPVGFVLGGLTINRFVREDRRHRLIRPFAVLAPLALVPSLLAPPAPVVAAMALVSGFAAAGIMPSLNGIFVLALPHGYRARAFGVMQGGMQLAQGGAVLVTGALAERFDLPLVVGWWSAAGVLLMAGIGMRWPRPDRFEAAIAAAERRSAPALAAEAASLAAAEPAAAGAAGPVLDAALDPARDTPPGTPAGTAPHTAEDDDADAGDGAGARPRGRVRGRVRGSAGF</sequence>
<evidence type="ECO:0000256" key="1">
    <source>
        <dbReference type="ARBA" id="ARBA00004651"/>
    </source>
</evidence>
<name>A0A8J3YBY8_9ACTN</name>
<dbReference type="GO" id="GO:0005886">
    <property type="term" value="C:plasma membrane"/>
    <property type="evidence" value="ECO:0007669"/>
    <property type="project" value="UniProtKB-SubCell"/>
</dbReference>
<dbReference type="AlphaFoldDB" id="A0A8J3YBY8"/>
<organism evidence="8 9">
    <name type="scientific">Spirilliplanes yamanashiensis</name>
    <dbReference type="NCBI Taxonomy" id="42233"/>
    <lineage>
        <taxon>Bacteria</taxon>
        <taxon>Bacillati</taxon>
        <taxon>Actinomycetota</taxon>
        <taxon>Actinomycetes</taxon>
        <taxon>Micromonosporales</taxon>
        <taxon>Micromonosporaceae</taxon>
        <taxon>Spirilliplanes</taxon>
    </lineage>
</organism>
<feature type="transmembrane region" description="Helical" evidence="7">
    <location>
        <begin position="263"/>
        <end position="283"/>
    </location>
</feature>
<feature type="transmembrane region" description="Helical" evidence="7">
    <location>
        <begin position="176"/>
        <end position="197"/>
    </location>
</feature>
<keyword evidence="9" id="KW-1185">Reference proteome</keyword>
<evidence type="ECO:0000313" key="9">
    <source>
        <dbReference type="Proteomes" id="UP000652013"/>
    </source>
</evidence>
<gene>
    <name evidence="8" type="ORF">Sya03_52780</name>
</gene>
<evidence type="ECO:0000256" key="7">
    <source>
        <dbReference type="SAM" id="Phobius"/>
    </source>
</evidence>
<feature type="transmembrane region" description="Helical" evidence="7">
    <location>
        <begin position="24"/>
        <end position="48"/>
    </location>
</feature>
<dbReference type="PANTHER" id="PTHR23513:SF11">
    <property type="entry name" value="STAPHYLOFERRIN A TRANSPORTER"/>
    <property type="match status" value="1"/>
</dbReference>
<dbReference type="GO" id="GO:0022857">
    <property type="term" value="F:transmembrane transporter activity"/>
    <property type="evidence" value="ECO:0007669"/>
    <property type="project" value="InterPro"/>
</dbReference>
<dbReference type="RefSeq" id="WP_370871978.1">
    <property type="nucleotide sequence ID" value="NZ_BAAAGJ010000003.1"/>
</dbReference>
<accession>A0A8J3YBY8</accession>
<evidence type="ECO:0000313" key="8">
    <source>
        <dbReference type="EMBL" id="GIJ05926.1"/>
    </source>
</evidence>
<keyword evidence="5 7" id="KW-0472">Membrane</keyword>
<feature type="transmembrane region" description="Helical" evidence="7">
    <location>
        <begin position="295"/>
        <end position="313"/>
    </location>
</feature>
<keyword evidence="4 7" id="KW-1133">Transmembrane helix</keyword>
<reference evidence="8" key="1">
    <citation type="submission" date="2021-01" db="EMBL/GenBank/DDBJ databases">
        <title>Whole genome shotgun sequence of Spirilliplanes yamanashiensis NBRC 15828.</title>
        <authorList>
            <person name="Komaki H."/>
            <person name="Tamura T."/>
        </authorList>
    </citation>
    <scope>NUCLEOTIDE SEQUENCE</scope>
    <source>
        <strain evidence="8">NBRC 15828</strain>
    </source>
</reference>
<keyword evidence="2" id="KW-1003">Cell membrane</keyword>
<dbReference type="InterPro" id="IPR036259">
    <property type="entry name" value="MFS_trans_sf"/>
</dbReference>
<dbReference type="Pfam" id="PF07690">
    <property type="entry name" value="MFS_1"/>
    <property type="match status" value="1"/>
</dbReference>
<evidence type="ECO:0000256" key="3">
    <source>
        <dbReference type="ARBA" id="ARBA00022692"/>
    </source>
</evidence>
<evidence type="ECO:0000256" key="2">
    <source>
        <dbReference type="ARBA" id="ARBA00022475"/>
    </source>
</evidence>
<feature type="transmembrane region" description="Helical" evidence="7">
    <location>
        <begin position="381"/>
        <end position="399"/>
    </location>
</feature>
<feature type="transmembrane region" description="Helical" evidence="7">
    <location>
        <begin position="319"/>
        <end position="344"/>
    </location>
</feature>
<feature type="transmembrane region" description="Helical" evidence="7">
    <location>
        <begin position="97"/>
        <end position="122"/>
    </location>
</feature>
<feature type="transmembrane region" description="Helical" evidence="7">
    <location>
        <begin position="356"/>
        <end position="375"/>
    </location>
</feature>
<proteinExistence type="predicted"/>
<evidence type="ECO:0000256" key="4">
    <source>
        <dbReference type="ARBA" id="ARBA00022989"/>
    </source>
</evidence>
<dbReference type="PANTHER" id="PTHR23513">
    <property type="entry name" value="INTEGRAL MEMBRANE EFFLUX PROTEIN-RELATED"/>
    <property type="match status" value="1"/>
</dbReference>